<protein>
    <submittedName>
        <fullName evidence="7">Toxin secretion/phage lysis holin</fullName>
    </submittedName>
</protein>
<feature type="transmembrane region" description="Helical" evidence="6">
    <location>
        <begin position="20"/>
        <end position="39"/>
    </location>
</feature>
<dbReference type="GO" id="GO:0016020">
    <property type="term" value="C:membrane"/>
    <property type="evidence" value="ECO:0007669"/>
    <property type="project" value="UniProtKB-SubCell"/>
</dbReference>
<evidence type="ECO:0000256" key="1">
    <source>
        <dbReference type="ARBA" id="ARBA00004141"/>
    </source>
</evidence>
<feature type="transmembrane region" description="Helical" evidence="6">
    <location>
        <begin position="60"/>
        <end position="90"/>
    </location>
</feature>
<evidence type="ECO:0000256" key="6">
    <source>
        <dbReference type="SAM" id="Phobius"/>
    </source>
</evidence>
<dbReference type="InterPro" id="IPR006480">
    <property type="entry name" value="Phage_holin_4_1"/>
</dbReference>
<reference evidence="7 8" key="1">
    <citation type="submission" date="2016-10" db="EMBL/GenBank/DDBJ databases">
        <authorList>
            <person name="de Groot N.N."/>
        </authorList>
    </citation>
    <scope>NUCLEOTIDE SEQUENCE [LARGE SCALE GENOMIC DNA]</scope>
    <source>
        <strain evidence="7 8">ATCC BAA-466</strain>
    </source>
</reference>
<sequence length="146" mass="16639">MYNKLEFDKLINIYETINQNPYIVVFVWLVVLDFITGYAKSFIINVANSTKGLRGLVKHLLVVILVISVCPLLTLLGFESISLSFIVFYIGTYGISIVENIGQSDIPLPTFGILYFEKLNTEKINIDSNKVIMINDHSDRNKKNKF</sequence>
<comment type="subcellular location">
    <subcellularLocation>
        <location evidence="1">Membrane</location>
        <topology evidence="1">Multi-pass membrane protein</topology>
    </subcellularLocation>
</comment>
<dbReference type="EMBL" id="FNCK01000017">
    <property type="protein sequence ID" value="SDG56883.1"/>
    <property type="molecule type" value="Genomic_DNA"/>
</dbReference>
<evidence type="ECO:0000256" key="3">
    <source>
        <dbReference type="ARBA" id="ARBA00022989"/>
    </source>
</evidence>
<dbReference type="NCBIfam" id="TIGR01593">
    <property type="entry name" value="holin_tox_secr"/>
    <property type="match status" value="1"/>
</dbReference>
<organism evidence="7 8">
    <name type="scientific">Facklamia miroungae</name>
    <dbReference type="NCBI Taxonomy" id="120956"/>
    <lineage>
        <taxon>Bacteria</taxon>
        <taxon>Bacillati</taxon>
        <taxon>Bacillota</taxon>
        <taxon>Bacilli</taxon>
        <taxon>Lactobacillales</taxon>
        <taxon>Aerococcaceae</taxon>
        <taxon>Facklamia</taxon>
    </lineage>
</organism>
<evidence type="ECO:0000256" key="2">
    <source>
        <dbReference type="ARBA" id="ARBA00022692"/>
    </source>
</evidence>
<dbReference type="OrthoDB" id="88184at2"/>
<accession>A0A1G7VAV6</accession>
<dbReference type="Pfam" id="PF05105">
    <property type="entry name" value="Phage_holin_4_1"/>
    <property type="match status" value="1"/>
</dbReference>
<keyword evidence="8" id="KW-1185">Reference proteome</keyword>
<evidence type="ECO:0000313" key="7">
    <source>
        <dbReference type="EMBL" id="SDG56883.1"/>
    </source>
</evidence>
<keyword evidence="2 6" id="KW-0812">Transmembrane</keyword>
<evidence type="ECO:0000256" key="5">
    <source>
        <dbReference type="ARBA" id="ARBA00023600"/>
    </source>
</evidence>
<dbReference type="AlphaFoldDB" id="A0A1G7VAV6"/>
<keyword evidence="4 6" id="KW-0472">Membrane</keyword>
<evidence type="ECO:0000256" key="4">
    <source>
        <dbReference type="ARBA" id="ARBA00023136"/>
    </source>
</evidence>
<comment type="similarity">
    <text evidence="5">Belongs to the bacteriophage holin family. Cp-1 holin subfamily.</text>
</comment>
<keyword evidence="3 6" id="KW-1133">Transmembrane helix</keyword>
<dbReference type="RefSeq" id="WP_090290521.1">
    <property type="nucleotide sequence ID" value="NZ_FNCK01000017.1"/>
</dbReference>
<proteinExistence type="inferred from homology"/>
<evidence type="ECO:0000313" key="8">
    <source>
        <dbReference type="Proteomes" id="UP000199708"/>
    </source>
</evidence>
<name>A0A1G7VAV6_9LACT</name>
<gene>
    <name evidence="7" type="ORF">SAMN05421791_1174</name>
</gene>
<dbReference type="Proteomes" id="UP000199708">
    <property type="component" value="Unassembled WGS sequence"/>
</dbReference>